<feature type="compositionally biased region" description="Polar residues" evidence="6">
    <location>
        <begin position="142"/>
        <end position="157"/>
    </location>
</feature>
<feature type="compositionally biased region" description="Acidic residues" evidence="6">
    <location>
        <begin position="369"/>
        <end position="398"/>
    </location>
</feature>
<dbReference type="InParanoid" id="A0A668AL16"/>
<feature type="compositionally biased region" description="Acidic residues" evidence="6">
    <location>
        <begin position="423"/>
        <end position="435"/>
    </location>
</feature>
<keyword evidence="4" id="KW-0158">Chromosome</keyword>
<feature type="compositionally biased region" description="Acidic residues" evidence="6">
    <location>
        <begin position="464"/>
        <end position="479"/>
    </location>
</feature>
<comment type="subcellular location">
    <subcellularLocation>
        <location evidence="2">Chromosome</location>
    </subcellularLocation>
    <subcellularLocation>
        <location evidence="1">Nucleus</location>
    </subcellularLocation>
</comment>
<dbReference type="OrthoDB" id="10071681at2759"/>
<dbReference type="GO" id="GO:0000776">
    <property type="term" value="C:kinetochore"/>
    <property type="evidence" value="ECO:0007669"/>
    <property type="project" value="InterPro"/>
</dbReference>
<proteinExistence type="inferred from homology"/>
<dbReference type="GO" id="GO:0005634">
    <property type="term" value="C:nucleus"/>
    <property type="evidence" value="ECO:0007669"/>
    <property type="project" value="UniProtKB-SubCell"/>
</dbReference>
<dbReference type="Pfam" id="PF15511">
    <property type="entry name" value="CENP-T_C"/>
    <property type="match status" value="1"/>
</dbReference>
<reference evidence="8" key="2">
    <citation type="submission" date="2025-08" db="UniProtKB">
        <authorList>
            <consortium name="Ensembl"/>
        </authorList>
    </citation>
    <scope>IDENTIFICATION</scope>
</reference>
<dbReference type="GeneTree" id="ENSGT00390000003044"/>
<dbReference type="InterPro" id="IPR035425">
    <property type="entry name" value="CENP-T/H4_C"/>
</dbReference>
<dbReference type="GO" id="GO:0051382">
    <property type="term" value="P:kinetochore assembly"/>
    <property type="evidence" value="ECO:0007669"/>
    <property type="project" value="InterPro"/>
</dbReference>
<dbReference type="GO" id="GO:0000278">
    <property type="term" value="P:mitotic cell cycle"/>
    <property type="evidence" value="ECO:0007669"/>
    <property type="project" value="TreeGrafter"/>
</dbReference>
<evidence type="ECO:0000256" key="6">
    <source>
        <dbReference type="SAM" id="MobiDB-lite"/>
    </source>
</evidence>
<evidence type="ECO:0000313" key="8">
    <source>
        <dbReference type="Ensembl" id="ENSMMDP00005054107.1"/>
    </source>
</evidence>
<feature type="compositionally biased region" description="Low complexity" evidence="6">
    <location>
        <begin position="399"/>
        <end position="422"/>
    </location>
</feature>
<evidence type="ECO:0000256" key="2">
    <source>
        <dbReference type="ARBA" id="ARBA00004286"/>
    </source>
</evidence>
<feature type="region of interest" description="Disordered" evidence="6">
    <location>
        <begin position="709"/>
        <end position="728"/>
    </location>
</feature>
<evidence type="ECO:0000256" key="4">
    <source>
        <dbReference type="ARBA" id="ARBA00022454"/>
    </source>
</evidence>
<feature type="region of interest" description="Disordered" evidence="6">
    <location>
        <begin position="134"/>
        <end position="161"/>
    </location>
</feature>
<feature type="compositionally biased region" description="Low complexity" evidence="6">
    <location>
        <begin position="27"/>
        <end position="41"/>
    </location>
</feature>
<dbReference type="GO" id="GO:0046982">
    <property type="term" value="F:protein heterodimerization activity"/>
    <property type="evidence" value="ECO:0007669"/>
    <property type="project" value="InterPro"/>
</dbReference>
<evidence type="ECO:0000313" key="9">
    <source>
        <dbReference type="Proteomes" id="UP000472263"/>
    </source>
</evidence>
<accession>A0A668AL16</accession>
<evidence type="ECO:0000259" key="7">
    <source>
        <dbReference type="Pfam" id="PF15511"/>
    </source>
</evidence>
<dbReference type="CDD" id="cd22920">
    <property type="entry name" value="HFD_CENP-T"/>
    <property type="match status" value="1"/>
</dbReference>
<dbReference type="Ensembl" id="ENSMMDT00005055154.1">
    <property type="protein sequence ID" value="ENSMMDP00005054107.1"/>
    <property type="gene ID" value="ENSMMDG00005024301.1"/>
</dbReference>
<feature type="region of interest" description="Disordered" evidence="6">
    <location>
        <begin position="642"/>
        <end position="667"/>
    </location>
</feature>
<dbReference type="CTD" id="80152"/>
<feature type="region of interest" description="Disordered" evidence="6">
    <location>
        <begin position="196"/>
        <end position="216"/>
    </location>
</feature>
<comment type="similarity">
    <text evidence="3">Belongs to the CENP-T/CNN1 family.</text>
</comment>
<reference evidence="8" key="3">
    <citation type="submission" date="2025-09" db="UniProtKB">
        <authorList>
            <consortium name="Ensembl"/>
        </authorList>
    </citation>
    <scope>IDENTIFICATION</scope>
</reference>
<dbReference type="RefSeq" id="XP_029932959.1">
    <property type="nucleotide sequence ID" value="XM_030077099.1"/>
</dbReference>
<dbReference type="PANTHER" id="PTHR46904:SF1">
    <property type="entry name" value="CENTROMERE PROTEIN T"/>
    <property type="match status" value="1"/>
</dbReference>
<dbReference type="PANTHER" id="PTHR46904">
    <property type="entry name" value="CENTROMERE PROTEIN T"/>
    <property type="match status" value="1"/>
</dbReference>
<dbReference type="Proteomes" id="UP000472263">
    <property type="component" value="Chromosome 19"/>
</dbReference>
<feature type="compositionally biased region" description="Acidic residues" evidence="6">
    <location>
        <begin position="508"/>
        <end position="522"/>
    </location>
</feature>
<feature type="region of interest" description="Disordered" evidence="6">
    <location>
        <begin position="361"/>
        <end position="543"/>
    </location>
</feature>
<dbReference type="GeneID" id="115377401"/>
<evidence type="ECO:0000256" key="1">
    <source>
        <dbReference type="ARBA" id="ARBA00004123"/>
    </source>
</evidence>
<dbReference type="InterPro" id="IPR028255">
    <property type="entry name" value="CENP-T"/>
</dbReference>
<dbReference type="InterPro" id="IPR009072">
    <property type="entry name" value="Histone-fold"/>
</dbReference>
<gene>
    <name evidence="8" type="primary">cenpt</name>
</gene>
<name>A0A668AL16_9TELE</name>
<dbReference type="SUPFAM" id="SSF47113">
    <property type="entry name" value="Histone-fold"/>
    <property type="match status" value="1"/>
</dbReference>
<reference evidence="8" key="1">
    <citation type="submission" date="2019-06" db="EMBL/GenBank/DDBJ databases">
        <authorList>
            <consortium name="Wellcome Sanger Institute Data Sharing"/>
        </authorList>
    </citation>
    <scope>NUCLEOTIDE SEQUENCE [LARGE SCALE GENOMIC DNA]</scope>
</reference>
<dbReference type="Gene3D" id="1.10.20.10">
    <property type="entry name" value="Histone, subunit A"/>
    <property type="match status" value="1"/>
</dbReference>
<organism evidence="8 9">
    <name type="scientific">Myripristis murdjan</name>
    <name type="common">pinecone soldierfish</name>
    <dbReference type="NCBI Taxonomy" id="586833"/>
    <lineage>
        <taxon>Eukaryota</taxon>
        <taxon>Metazoa</taxon>
        <taxon>Chordata</taxon>
        <taxon>Craniata</taxon>
        <taxon>Vertebrata</taxon>
        <taxon>Euteleostomi</taxon>
        <taxon>Actinopterygii</taxon>
        <taxon>Neopterygii</taxon>
        <taxon>Teleostei</taxon>
        <taxon>Neoteleostei</taxon>
        <taxon>Acanthomorphata</taxon>
        <taxon>Holocentriformes</taxon>
        <taxon>Holocentridae</taxon>
        <taxon>Myripristis</taxon>
    </lineage>
</organism>
<feature type="region of interest" description="Disordered" evidence="6">
    <location>
        <begin position="23"/>
        <end position="57"/>
    </location>
</feature>
<sequence length="836" mass="92133">MDTTEDLSARVLLKNVLYTEAPRTPVTRSTSQAQRASSGARRSSRLSGKDAGAQTPQQILRRSLKHKLRESASRMSLPPSNVNRRTTLAALRKSNTHAPATASLLCDEGVTPRHLLRNILQTEPESSMLLQEKAVRKEPQLPSANSSMNSNRPSTGLSELDLPDLTVANTVGTVRGLKRKRPRRSLNITAFEKRLKDSNDDEKEDEESADDLSSLSSSLSSSATLSLKTPFVDVRTEKRGLQRKIPNRRKITIEEFGAGIHKRQMGGDPGASIGMVERALSETAVSEGFTLGLSDLIEPDLTTDIVNHNTALYAQPETAESNLSIVATQDKPTVMASQLQRDMGEVEHEDAAAEIQTDEGNAAMKSQTEEEEAAAESQTDEDDAVVTSQSEEEEEAVVEDAGAVESQSEVEAVVEDAGAVESQSEEEEESEAQDDDVVKSQSEDEERGSESQTEDDDVAKSQSEDEEDAAESQTDEESAATESPPEKKEIGAESETDENDATGRSEPVEEEAVSESQTDEEDDGKREGEDTEQATKHLPHVAEHISRRAYRSVGGFIMPFPEAEWSGKFKRHSAGAMYNNLDLRNSMSHPHGGIHDFAPYLPEGRAGERPNIAEPSPDVEIENMSHLQLSEDLEDSKLLSADPEQNAAQSPAHQEEEWEDEEGLSDVSEELSMKTPAFVREKRNFFTSDPLASPTVLKNIETSVANKSLPAAKPKKVRAKRTGPAKMEPGLPKNYLMGVFRHFAKTKVAPDVYPVLKEIMDKFFDRLAEDLEAYALHAKRKTIEVEDVELLLKRQGHVNDKVPVEVLIEKYLPMEYRKLLIPIATSGNVVIPKQRR</sequence>
<evidence type="ECO:0000256" key="5">
    <source>
        <dbReference type="ARBA" id="ARBA00023242"/>
    </source>
</evidence>
<feature type="compositionally biased region" description="Acidic residues" evidence="6">
    <location>
        <begin position="443"/>
        <end position="457"/>
    </location>
</feature>
<dbReference type="AlphaFoldDB" id="A0A668AL16"/>
<protein>
    <recommendedName>
        <fullName evidence="7">CENP-T/Histone H4 histone fold domain-containing protein</fullName>
    </recommendedName>
</protein>
<evidence type="ECO:0000256" key="3">
    <source>
        <dbReference type="ARBA" id="ARBA00010137"/>
    </source>
</evidence>
<keyword evidence="5" id="KW-0539">Nucleus</keyword>
<keyword evidence="9" id="KW-1185">Reference proteome</keyword>
<feature type="compositionally biased region" description="Acidic residues" evidence="6">
    <location>
        <begin position="199"/>
        <end position="210"/>
    </location>
</feature>
<feature type="domain" description="CENP-T/Histone H4 histone fold" evidence="7">
    <location>
        <begin position="729"/>
        <end position="823"/>
    </location>
</feature>
<feature type="compositionally biased region" description="Basic residues" evidence="6">
    <location>
        <begin position="713"/>
        <end position="723"/>
    </location>
</feature>
<dbReference type="GO" id="GO:0003677">
    <property type="term" value="F:DNA binding"/>
    <property type="evidence" value="ECO:0007669"/>
    <property type="project" value="InterPro"/>
</dbReference>
<feature type="compositionally biased region" description="Acidic residues" evidence="6">
    <location>
        <begin position="656"/>
        <end position="667"/>
    </location>
</feature>
<dbReference type="GO" id="GO:0007059">
    <property type="term" value="P:chromosome segregation"/>
    <property type="evidence" value="ECO:0007669"/>
    <property type="project" value="TreeGrafter"/>
</dbReference>